<accession>A0A9D4CQQ4</accession>
<dbReference type="GO" id="GO:0043066">
    <property type="term" value="P:negative regulation of apoptotic process"/>
    <property type="evidence" value="ECO:0007669"/>
    <property type="project" value="TreeGrafter"/>
</dbReference>
<dbReference type="GO" id="GO:0031398">
    <property type="term" value="P:positive regulation of protein ubiquitination"/>
    <property type="evidence" value="ECO:0007669"/>
    <property type="project" value="TreeGrafter"/>
</dbReference>
<reference evidence="1" key="1">
    <citation type="journal article" date="2019" name="bioRxiv">
        <title>The Genome of the Zebra Mussel, Dreissena polymorpha: A Resource for Invasive Species Research.</title>
        <authorList>
            <person name="McCartney M.A."/>
            <person name="Auch B."/>
            <person name="Kono T."/>
            <person name="Mallez S."/>
            <person name="Zhang Y."/>
            <person name="Obille A."/>
            <person name="Becker A."/>
            <person name="Abrahante J.E."/>
            <person name="Garbe J."/>
            <person name="Badalamenti J.P."/>
            <person name="Herman A."/>
            <person name="Mangelson H."/>
            <person name="Liachko I."/>
            <person name="Sullivan S."/>
            <person name="Sone E.D."/>
            <person name="Koren S."/>
            <person name="Silverstein K.A.T."/>
            <person name="Beckman K.B."/>
            <person name="Gohl D.M."/>
        </authorList>
    </citation>
    <scope>NUCLEOTIDE SEQUENCE</scope>
    <source>
        <strain evidence="1">Duluth1</strain>
        <tissue evidence="1">Whole animal</tissue>
    </source>
</reference>
<comment type="caution">
    <text evidence="1">The sequence shown here is derived from an EMBL/GenBank/DDBJ whole genome shotgun (WGS) entry which is preliminary data.</text>
</comment>
<dbReference type="Gene3D" id="3.30.40.10">
    <property type="entry name" value="Zinc/RING finger domain, C3HC4 (zinc finger)"/>
    <property type="match status" value="1"/>
</dbReference>
<dbReference type="GO" id="GO:0005737">
    <property type="term" value="C:cytoplasm"/>
    <property type="evidence" value="ECO:0007669"/>
    <property type="project" value="TreeGrafter"/>
</dbReference>
<dbReference type="InterPro" id="IPR013083">
    <property type="entry name" value="Znf_RING/FYVE/PHD"/>
</dbReference>
<evidence type="ECO:0000313" key="1">
    <source>
        <dbReference type="EMBL" id="KAH3729121.1"/>
    </source>
</evidence>
<dbReference type="InterPro" id="IPR050784">
    <property type="entry name" value="IAP"/>
</dbReference>
<dbReference type="GO" id="GO:0005634">
    <property type="term" value="C:nucleus"/>
    <property type="evidence" value="ECO:0007669"/>
    <property type="project" value="TreeGrafter"/>
</dbReference>
<dbReference type="InterPro" id="IPR001370">
    <property type="entry name" value="BIR_rpt"/>
</dbReference>
<keyword evidence="2" id="KW-1185">Reference proteome</keyword>
<dbReference type="SMART" id="SM00238">
    <property type="entry name" value="BIR"/>
    <property type="match status" value="2"/>
</dbReference>
<evidence type="ECO:0000313" key="2">
    <source>
        <dbReference type="Proteomes" id="UP000828390"/>
    </source>
</evidence>
<dbReference type="Proteomes" id="UP000828390">
    <property type="component" value="Unassembled WGS sequence"/>
</dbReference>
<gene>
    <name evidence="1" type="ORF">DPMN_055084</name>
</gene>
<dbReference type="CDD" id="cd00022">
    <property type="entry name" value="BIR"/>
    <property type="match status" value="2"/>
</dbReference>
<dbReference type="PROSITE" id="PS50143">
    <property type="entry name" value="BIR_REPEAT_2"/>
    <property type="match status" value="2"/>
</dbReference>
<sequence>MFTHGKATELTRRVINKNIKPEKRSIKSTLIRTNQIRKQPEHSLDTDIKDDDSSVILVQFAVNRCDGIYITGVIKTLLELFPDCLMYFRNNETLEVFLLPEIPTLVKTMKYRGSFEEKTYDECIPSSEFIVWECNKDAFLIVMKSSNNEFLFTDLLQNNLLYSNRKVRYEKLIKLFVRRILNAPVISLQKYTICPLDKYQYALSSSLNSTYGLLATQNAELAPSGAMFTNTKHGAISAHSRSVHASDNASTPFQNAVEKSTQRCSSAEDVMVQGVISSQNFVTNNISSLASAVPINETSYSLTPILTGQTPFKRRKNLPRYPRYVTESSRHQSYFNWFHVIPTEKECVIAGFFYTGEFDLIRCFQCGIGLKDFSPADDPMAEHIRNSESCLYLEAMFGLEGLTKLRKELDQSNPENTRQRQYTDFQRNLGATSSHHTSRSLQYSTIESRILSYESDKFRSKKSPEELAEAGLFYTGVRDEVRCFSCNGGLRNWEEHDDPWIEHCKWFPACTFARETKGDAFIEQVQHSANAPTTLLNDATNPSAEKHHHNDLDLDMDLVTMKTVCIEEMGFTAEIFDEAVYHLKLDGNHHPNIEDIINRIDQIQKETSVEYTSAKISETFYEENLRLKKILKCSNCKTNDSNALFLPCAHHVMCITCARATKRCSVCNRAVYDVVRTFMG</sequence>
<dbReference type="Pfam" id="PF13920">
    <property type="entry name" value="zf-C3HC4_3"/>
    <property type="match status" value="1"/>
</dbReference>
<organism evidence="1 2">
    <name type="scientific">Dreissena polymorpha</name>
    <name type="common">Zebra mussel</name>
    <name type="synonym">Mytilus polymorpha</name>
    <dbReference type="NCBI Taxonomy" id="45954"/>
    <lineage>
        <taxon>Eukaryota</taxon>
        <taxon>Metazoa</taxon>
        <taxon>Spiralia</taxon>
        <taxon>Lophotrochozoa</taxon>
        <taxon>Mollusca</taxon>
        <taxon>Bivalvia</taxon>
        <taxon>Autobranchia</taxon>
        <taxon>Heteroconchia</taxon>
        <taxon>Euheterodonta</taxon>
        <taxon>Imparidentia</taxon>
        <taxon>Neoheterodontei</taxon>
        <taxon>Myida</taxon>
        <taxon>Dreissenoidea</taxon>
        <taxon>Dreissenidae</taxon>
        <taxon>Dreissena</taxon>
    </lineage>
</organism>
<dbReference type="AlphaFoldDB" id="A0A9D4CQQ4"/>
<dbReference type="Gene3D" id="1.10.1170.10">
    <property type="entry name" value="Inhibitor Of Apoptosis Protein (2mihbC-IAP-1), Chain A"/>
    <property type="match status" value="2"/>
</dbReference>
<dbReference type="GO" id="GO:0061630">
    <property type="term" value="F:ubiquitin protein ligase activity"/>
    <property type="evidence" value="ECO:0007669"/>
    <property type="project" value="TreeGrafter"/>
</dbReference>
<dbReference type="SUPFAM" id="SSF57924">
    <property type="entry name" value="Inhibitor of apoptosis (IAP) repeat"/>
    <property type="match status" value="2"/>
</dbReference>
<dbReference type="PANTHER" id="PTHR10044">
    <property type="entry name" value="INHIBITOR OF APOPTOSIS"/>
    <property type="match status" value="1"/>
</dbReference>
<dbReference type="GO" id="GO:0051726">
    <property type="term" value="P:regulation of cell cycle"/>
    <property type="evidence" value="ECO:0007669"/>
    <property type="project" value="TreeGrafter"/>
</dbReference>
<reference evidence="1" key="2">
    <citation type="submission" date="2020-11" db="EMBL/GenBank/DDBJ databases">
        <authorList>
            <person name="McCartney M.A."/>
            <person name="Auch B."/>
            <person name="Kono T."/>
            <person name="Mallez S."/>
            <person name="Becker A."/>
            <person name="Gohl D.M."/>
            <person name="Silverstein K.A.T."/>
            <person name="Koren S."/>
            <person name="Bechman K.B."/>
            <person name="Herman A."/>
            <person name="Abrahante J.E."/>
            <person name="Garbe J."/>
        </authorList>
    </citation>
    <scope>NUCLEOTIDE SEQUENCE</scope>
    <source>
        <strain evidence="1">Duluth1</strain>
        <tissue evidence="1">Whole animal</tissue>
    </source>
</reference>
<name>A0A9D4CQQ4_DREPO</name>
<dbReference type="EMBL" id="JAIWYP010000012">
    <property type="protein sequence ID" value="KAH3729121.1"/>
    <property type="molecule type" value="Genomic_DNA"/>
</dbReference>
<protein>
    <submittedName>
        <fullName evidence="1">Uncharacterized protein</fullName>
    </submittedName>
</protein>
<dbReference type="Pfam" id="PF00653">
    <property type="entry name" value="BIR"/>
    <property type="match status" value="2"/>
</dbReference>
<proteinExistence type="predicted"/>
<dbReference type="PANTHER" id="PTHR10044:SF139">
    <property type="entry name" value="DEATH-ASSOCIATED INHIBITOR OF APOPTOSIS 2"/>
    <property type="match status" value="1"/>
</dbReference>
<dbReference type="GO" id="GO:0043027">
    <property type="term" value="F:cysteine-type endopeptidase inhibitor activity involved in apoptotic process"/>
    <property type="evidence" value="ECO:0007669"/>
    <property type="project" value="TreeGrafter"/>
</dbReference>